<gene>
    <name evidence="2" type="ORF">QLQ15_10870</name>
</gene>
<dbReference type="Proteomes" id="UP001321580">
    <property type="component" value="Unassembled WGS sequence"/>
</dbReference>
<dbReference type="SUPFAM" id="SSF55729">
    <property type="entry name" value="Acyl-CoA N-acyltransferases (Nat)"/>
    <property type="match status" value="1"/>
</dbReference>
<comment type="caution">
    <text evidence="2">The sequence shown here is derived from an EMBL/GenBank/DDBJ whole genome shotgun (WGS) entry which is preliminary data.</text>
</comment>
<evidence type="ECO:0000259" key="1">
    <source>
        <dbReference type="PROSITE" id="PS51186"/>
    </source>
</evidence>
<evidence type="ECO:0000313" key="3">
    <source>
        <dbReference type="Proteomes" id="UP001321580"/>
    </source>
</evidence>
<feature type="domain" description="N-acetyltransferase" evidence="1">
    <location>
        <begin position="4"/>
        <end position="160"/>
    </location>
</feature>
<dbReference type="Pfam" id="PF00583">
    <property type="entry name" value="Acetyltransf_1"/>
    <property type="match status" value="1"/>
</dbReference>
<dbReference type="PANTHER" id="PTHR43072">
    <property type="entry name" value="N-ACETYLTRANSFERASE"/>
    <property type="match status" value="1"/>
</dbReference>
<protein>
    <submittedName>
        <fullName evidence="2">AAC(3)-I family aminoglycoside N-acetyltransferase</fullName>
    </submittedName>
</protein>
<dbReference type="PROSITE" id="PS51186">
    <property type="entry name" value="GNAT"/>
    <property type="match status" value="1"/>
</dbReference>
<evidence type="ECO:0000313" key="2">
    <source>
        <dbReference type="EMBL" id="MDI9239405.1"/>
    </source>
</evidence>
<dbReference type="EMBL" id="JASGBI010000001">
    <property type="protein sequence ID" value="MDI9239405.1"/>
    <property type="molecule type" value="Genomic_DNA"/>
</dbReference>
<dbReference type="PANTHER" id="PTHR43072:SF60">
    <property type="entry name" value="L-2,4-DIAMINOBUTYRIC ACID ACETYLTRANSFERASE"/>
    <property type="match status" value="1"/>
</dbReference>
<reference evidence="2 3" key="1">
    <citation type="submission" date="2023-05" db="EMBL/GenBank/DDBJ databases">
        <title>Lysobacter sp. strain LF1 Genome sequencing and assembly.</title>
        <authorList>
            <person name="Jung Y."/>
        </authorList>
    </citation>
    <scope>NUCLEOTIDE SEQUENCE [LARGE SCALE GENOMIC DNA]</scope>
    <source>
        <strain evidence="2 3">LF1</strain>
    </source>
</reference>
<dbReference type="InterPro" id="IPR016181">
    <property type="entry name" value="Acyl_CoA_acyltransferase"/>
</dbReference>
<sequence length="165" mass="18146">MPAHDIRVLGPDDVAAMRAMLAMLGEAFDEVATFHDAPPGDDYLRRLLGSDTFIAVAALEGDAVVGGLAAYVLDKFEQARSEVYIYDLAVQQTHRRRGIATALIARLQQVARTRGAWVIFVQADHGDDPAIALYTKLGTREDVLHFDIAVQEGWPRFPNDSREGP</sequence>
<keyword evidence="3" id="KW-1185">Reference proteome</keyword>
<dbReference type="Gene3D" id="3.40.630.30">
    <property type="match status" value="1"/>
</dbReference>
<dbReference type="InterPro" id="IPR000182">
    <property type="entry name" value="GNAT_dom"/>
</dbReference>
<dbReference type="RefSeq" id="WP_283212794.1">
    <property type="nucleotide sequence ID" value="NZ_JASGBI010000001.1"/>
</dbReference>
<organism evidence="2 3">
    <name type="scientific">Lysobacter stagni</name>
    <dbReference type="NCBI Taxonomy" id="3045172"/>
    <lineage>
        <taxon>Bacteria</taxon>
        <taxon>Pseudomonadati</taxon>
        <taxon>Pseudomonadota</taxon>
        <taxon>Gammaproteobacteria</taxon>
        <taxon>Lysobacterales</taxon>
        <taxon>Lysobacteraceae</taxon>
        <taxon>Lysobacter</taxon>
    </lineage>
</organism>
<dbReference type="CDD" id="cd04301">
    <property type="entry name" value="NAT_SF"/>
    <property type="match status" value="1"/>
</dbReference>
<proteinExistence type="predicted"/>
<accession>A0ABT6XHZ8</accession>
<name>A0ABT6XHZ8_9GAMM</name>
<dbReference type="NCBIfam" id="NF033083">
    <property type="entry name" value="AAC_3_I"/>
    <property type="match status" value="1"/>
</dbReference>